<dbReference type="AlphaFoldDB" id="A0A645J3J8"/>
<gene>
    <name evidence="1" type="ORF">SDC9_205384</name>
</gene>
<comment type="caution">
    <text evidence="1">The sequence shown here is derived from an EMBL/GenBank/DDBJ whole genome shotgun (WGS) entry which is preliminary data.</text>
</comment>
<accession>A0A645J3J8</accession>
<name>A0A645J3J8_9ZZZZ</name>
<proteinExistence type="predicted"/>
<protein>
    <submittedName>
        <fullName evidence="1">Uncharacterized protein</fullName>
    </submittedName>
</protein>
<organism evidence="1">
    <name type="scientific">bioreactor metagenome</name>
    <dbReference type="NCBI Taxonomy" id="1076179"/>
    <lineage>
        <taxon>unclassified sequences</taxon>
        <taxon>metagenomes</taxon>
        <taxon>ecological metagenomes</taxon>
    </lineage>
</organism>
<reference evidence="1" key="1">
    <citation type="submission" date="2019-08" db="EMBL/GenBank/DDBJ databases">
        <authorList>
            <person name="Kucharzyk K."/>
            <person name="Murdoch R.W."/>
            <person name="Higgins S."/>
            <person name="Loffler F."/>
        </authorList>
    </citation>
    <scope>NUCLEOTIDE SEQUENCE</scope>
</reference>
<sequence length="112" mass="12914">MGQDNFLSQYEKLSGNYGAEKAARFLKQTLVNYHEFCFLENYPGQAGEYNQQLQELSSLFDLPVLYAQSSYLVLEKLLREVWDKDFIVFEAGEKITGETLIKAEEVVLKCQT</sequence>
<dbReference type="EMBL" id="VSSQ01129536">
    <property type="protein sequence ID" value="MPN57690.1"/>
    <property type="molecule type" value="Genomic_DNA"/>
</dbReference>
<evidence type="ECO:0000313" key="1">
    <source>
        <dbReference type="EMBL" id="MPN57690.1"/>
    </source>
</evidence>